<feature type="domain" description="Anthranilate synthase component I N-terminal" evidence="5">
    <location>
        <begin position="20"/>
        <end position="153"/>
    </location>
</feature>
<protein>
    <recommendedName>
        <fullName evidence="1">aminodeoxychorismate synthase</fullName>
        <ecNumber evidence="1">2.6.1.85</ecNumber>
    </recommendedName>
</protein>
<dbReference type="EMBL" id="JAULRT010000052">
    <property type="protein sequence ID" value="MDO3382349.1"/>
    <property type="molecule type" value="Genomic_DNA"/>
</dbReference>
<organism evidence="6 7">
    <name type="scientific">Gilvimarinus algae</name>
    <dbReference type="NCBI Taxonomy" id="3058037"/>
    <lineage>
        <taxon>Bacteria</taxon>
        <taxon>Pseudomonadati</taxon>
        <taxon>Pseudomonadota</taxon>
        <taxon>Gammaproteobacteria</taxon>
        <taxon>Cellvibrionales</taxon>
        <taxon>Cellvibrionaceae</taxon>
        <taxon>Gilvimarinus</taxon>
    </lineage>
</organism>
<dbReference type="EC" id="2.6.1.85" evidence="1"/>
<evidence type="ECO:0000313" key="7">
    <source>
        <dbReference type="Proteomes" id="UP001168380"/>
    </source>
</evidence>
<evidence type="ECO:0000256" key="1">
    <source>
        <dbReference type="ARBA" id="ARBA00013139"/>
    </source>
</evidence>
<keyword evidence="7" id="KW-1185">Reference proteome</keyword>
<dbReference type="PANTHER" id="PTHR11236">
    <property type="entry name" value="AMINOBENZOATE/ANTHRANILATE SYNTHASE"/>
    <property type="match status" value="1"/>
</dbReference>
<dbReference type="Proteomes" id="UP001168380">
    <property type="component" value="Unassembled WGS sequence"/>
</dbReference>
<evidence type="ECO:0000313" key="6">
    <source>
        <dbReference type="EMBL" id="MDO3382349.1"/>
    </source>
</evidence>
<feature type="compositionally biased region" description="Basic and acidic residues" evidence="3">
    <location>
        <begin position="286"/>
        <end position="304"/>
    </location>
</feature>
<evidence type="ECO:0000259" key="4">
    <source>
        <dbReference type="Pfam" id="PF00425"/>
    </source>
</evidence>
<dbReference type="SUPFAM" id="SSF56322">
    <property type="entry name" value="ADC synthase"/>
    <property type="match status" value="1"/>
</dbReference>
<feature type="region of interest" description="Disordered" evidence="3">
    <location>
        <begin position="280"/>
        <end position="304"/>
    </location>
</feature>
<dbReference type="Pfam" id="PF00425">
    <property type="entry name" value="Chorismate_bind"/>
    <property type="match status" value="1"/>
</dbReference>
<dbReference type="InterPro" id="IPR005802">
    <property type="entry name" value="ADC_synth_comp_1"/>
</dbReference>
<accession>A0ABT8TE16</accession>
<dbReference type="PRINTS" id="PR00095">
    <property type="entry name" value="ANTSNTHASEI"/>
</dbReference>
<proteinExistence type="predicted"/>
<keyword evidence="2 6" id="KW-0808">Transferase</keyword>
<evidence type="ECO:0000259" key="5">
    <source>
        <dbReference type="Pfam" id="PF04715"/>
    </source>
</evidence>
<dbReference type="InterPro" id="IPR015890">
    <property type="entry name" value="Chorismate_C"/>
</dbReference>
<dbReference type="InterPro" id="IPR006805">
    <property type="entry name" value="Anth_synth_I_N"/>
</dbReference>
<dbReference type="PANTHER" id="PTHR11236:SF50">
    <property type="entry name" value="AMINODEOXYCHORISMATE SYNTHASE COMPONENT 1"/>
    <property type="match status" value="1"/>
</dbReference>
<keyword evidence="6" id="KW-0032">Aminotransferase</keyword>
<name>A0ABT8TE16_9GAMM</name>
<gene>
    <name evidence="6" type="primary">pabB</name>
    <name evidence="6" type="ORF">QWI16_09190</name>
</gene>
<dbReference type="InterPro" id="IPR019999">
    <property type="entry name" value="Anth_synth_I-like"/>
</dbReference>
<dbReference type="RefSeq" id="WP_302712551.1">
    <property type="nucleotide sequence ID" value="NZ_JAULRT010000052.1"/>
</dbReference>
<dbReference type="NCBIfam" id="TIGR00553">
    <property type="entry name" value="pabB"/>
    <property type="match status" value="1"/>
</dbReference>
<dbReference type="Gene3D" id="3.60.120.10">
    <property type="entry name" value="Anthranilate synthase"/>
    <property type="match status" value="1"/>
</dbReference>
<evidence type="ECO:0000256" key="3">
    <source>
        <dbReference type="SAM" id="MobiDB-lite"/>
    </source>
</evidence>
<feature type="domain" description="Chorismate-utilising enzyme C-terminal" evidence="4">
    <location>
        <begin position="200"/>
        <end position="450"/>
    </location>
</feature>
<dbReference type="GO" id="GO:0046820">
    <property type="term" value="F:4-amino-4-deoxychorismate synthase activity"/>
    <property type="evidence" value="ECO:0007669"/>
    <property type="project" value="UniProtKB-EC"/>
</dbReference>
<sequence>MPHSPKVIVVPYHADSRVYFLALQDLPYPVWLDSCQPASGRGRYDIIAAEPTTLLTTRAGESLIQDLTGREPDRRSHQDPFTLINELMPPVCQSAQLDAERLPFCGGAIGFFGYDLARQLERLPSLAKADLSLPDLHIGLYPWALVIDHETQTSAIVALPGADTRLAESRLNAETHLKSFLEKDAEPFKINRFDSNINIDSYIEKFDTIQEHILEGDCYQVNFAQRFSASFSGDPLAAYLSLRLASPAPFAGFIPLENGAIASVSPERFIACDDGLASTSPIKGTAPRDPDPTQDKRNARALENSEKDRAENLMIVDLLRNDLSRCCEQVNVPTLFELQSFANVHHLVSTIEGRLKPGETPLSLLRAAFPGGSITGAPKIKAMEIIESLESHKRGPYCGSLGYISACGRMDTSIAIRTLVFDNGRVHCWGGGGIVADSTAEAEYQESLTKVTLLMRTLEAAFGSDEATADQQ</sequence>
<dbReference type="Pfam" id="PF04715">
    <property type="entry name" value="Anth_synt_I_N"/>
    <property type="match status" value="1"/>
</dbReference>
<evidence type="ECO:0000256" key="2">
    <source>
        <dbReference type="ARBA" id="ARBA00022679"/>
    </source>
</evidence>
<comment type="caution">
    <text evidence="6">The sequence shown here is derived from an EMBL/GenBank/DDBJ whole genome shotgun (WGS) entry which is preliminary data.</text>
</comment>
<dbReference type="InterPro" id="IPR005801">
    <property type="entry name" value="ADC_synthase"/>
</dbReference>
<reference evidence="6" key="1">
    <citation type="submission" date="2023-07" db="EMBL/GenBank/DDBJ databases">
        <title>Gilvimarinus algae sp. nov., isolated from the surface of Kelp.</title>
        <authorList>
            <person name="Sun Y.Y."/>
            <person name="Gong Y."/>
            <person name="Du Z.J."/>
        </authorList>
    </citation>
    <scope>NUCLEOTIDE SEQUENCE</scope>
    <source>
        <strain evidence="6">SDUM040014</strain>
    </source>
</reference>